<reference evidence="6" key="1">
    <citation type="submission" date="2016-02" db="EMBL/GenBank/DDBJ databases">
        <title>Halorhodospira halochloris DSM-1059 complete genome, version 2.</title>
        <authorList>
            <person name="Tsukatani Y."/>
        </authorList>
    </citation>
    <scope>NUCLEOTIDE SEQUENCE</scope>
    <source>
        <strain evidence="6">DSM 1059</strain>
    </source>
</reference>
<accession>A0A0X8XBM7</accession>
<dbReference type="InterPro" id="IPR002747">
    <property type="entry name" value="SAM_OH_AdoTrfase"/>
</dbReference>
<dbReference type="PANTHER" id="PTHR35092">
    <property type="entry name" value="CHLORINASE MJ1651"/>
    <property type="match status" value="1"/>
</dbReference>
<dbReference type="InterPro" id="IPR023228">
    <property type="entry name" value="SAM_OH_AdoTrfase_N_sf"/>
</dbReference>
<protein>
    <submittedName>
        <fullName evidence="6">Uncharacterized protein</fullName>
    </submittedName>
</protein>
<dbReference type="PANTHER" id="PTHR35092:SF1">
    <property type="entry name" value="CHLORINASE MJ1651"/>
    <property type="match status" value="1"/>
</dbReference>
<evidence type="ECO:0000259" key="4">
    <source>
        <dbReference type="Pfam" id="PF01887"/>
    </source>
</evidence>
<dbReference type="InterPro" id="IPR046469">
    <property type="entry name" value="SAM_HAT_N"/>
</dbReference>
<feature type="domain" description="S-adenosyl-l-methionine hydroxide adenosyltransferase N-terminal" evidence="4">
    <location>
        <begin position="2"/>
        <end position="71"/>
    </location>
</feature>
<dbReference type="Proteomes" id="UP000218890">
    <property type="component" value="Chromosome"/>
</dbReference>
<sequence length="214" mass="23062">MDPGVGSERAGLAIKLADSWLVGPDNGLMAVAAKRFGAKETYRLAHPQTGVSPTFHGRDVFADVAVELAQDIAQGDPRESSAHQPTRAIDSKSSPADFGQPHMDRAFLVSDMDTSSTGAIVGRDWPEDIDEIIYRDGYGNLHTGRRAATVNDAARLVISESEIRRAEKFADVAPGELFWYENSMGMVEVAANCESASHLLGEGGKIGTRFGWIN</sequence>
<dbReference type="SUPFAM" id="SSF101852">
    <property type="entry name" value="Bacterial fluorinating enzyme, C-terminal domain"/>
    <property type="match status" value="1"/>
</dbReference>
<evidence type="ECO:0000256" key="3">
    <source>
        <dbReference type="SAM" id="MobiDB-lite"/>
    </source>
</evidence>
<evidence type="ECO:0000256" key="2">
    <source>
        <dbReference type="ARBA" id="ARBA00024035"/>
    </source>
</evidence>
<proteinExistence type="inferred from homology"/>
<dbReference type="EMBL" id="AP017372">
    <property type="protein sequence ID" value="BAU58909.2"/>
    <property type="molecule type" value="Genomic_DNA"/>
</dbReference>
<comment type="similarity">
    <text evidence="2">Belongs to the SAM hydrolase / SAM-dependent halogenase family.</text>
</comment>
<evidence type="ECO:0000313" key="7">
    <source>
        <dbReference type="Proteomes" id="UP000218890"/>
    </source>
</evidence>
<dbReference type="InterPro" id="IPR023227">
    <property type="entry name" value="SAM_OH_AdoTrfase_C_sf"/>
</dbReference>
<feature type="region of interest" description="Disordered" evidence="3">
    <location>
        <begin position="74"/>
        <end position="100"/>
    </location>
</feature>
<gene>
    <name evidence="6" type="ORF">HH1059_22000</name>
</gene>
<name>A0A0X8XBM7_HALHR</name>
<dbReference type="KEGG" id="hhk:HH1059_22000"/>
<evidence type="ECO:0000313" key="6">
    <source>
        <dbReference type="EMBL" id="BAU58909.2"/>
    </source>
</evidence>
<keyword evidence="1" id="KW-0949">S-adenosyl-L-methionine</keyword>
<evidence type="ECO:0000256" key="1">
    <source>
        <dbReference type="ARBA" id="ARBA00022691"/>
    </source>
</evidence>
<dbReference type="InterPro" id="IPR046470">
    <property type="entry name" value="SAM_HAT_C"/>
</dbReference>
<feature type="domain" description="S-adenosyl-l-methionine hydroxide adenosyltransferase C-terminal" evidence="5">
    <location>
        <begin position="131"/>
        <end position="201"/>
    </location>
</feature>
<dbReference type="Pfam" id="PF20257">
    <property type="entry name" value="SAM_HAT_C"/>
    <property type="match status" value="1"/>
</dbReference>
<organism evidence="6 7">
    <name type="scientific">Halorhodospira halochloris</name>
    <name type="common">Ectothiorhodospira halochloris</name>
    <dbReference type="NCBI Taxonomy" id="1052"/>
    <lineage>
        <taxon>Bacteria</taxon>
        <taxon>Pseudomonadati</taxon>
        <taxon>Pseudomonadota</taxon>
        <taxon>Gammaproteobacteria</taxon>
        <taxon>Chromatiales</taxon>
        <taxon>Ectothiorhodospiraceae</taxon>
        <taxon>Halorhodospira</taxon>
    </lineage>
</organism>
<dbReference type="Pfam" id="PF01887">
    <property type="entry name" value="SAM_HAT_N"/>
    <property type="match status" value="1"/>
</dbReference>
<keyword evidence="7" id="KW-1185">Reference proteome</keyword>
<evidence type="ECO:0000259" key="5">
    <source>
        <dbReference type="Pfam" id="PF20257"/>
    </source>
</evidence>
<dbReference type="SUPFAM" id="SSF102522">
    <property type="entry name" value="Bacterial fluorinating enzyme, N-terminal domain"/>
    <property type="match status" value="1"/>
</dbReference>
<dbReference type="Gene3D" id="2.40.30.90">
    <property type="entry name" value="Bacterial fluorinating enzyme like"/>
    <property type="match status" value="1"/>
</dbReference>
<dbReference type="AlphaFoldDB" id="A0A0X8XBM7"/>
<dbReference type="Gene3D" id="3.40.50.10790">
    <property type="entry name" value="S-adenosyl-l-methionine hydroxide adenosyltransferase, N-terminal"/>
    <property type="match status" value="1"/>
</dbReference>